<dbReference type="GO" id="GO:0005789">
    <property type="term" value="C:endoplasmic reticulum membrane"/>
    <property type="evidence" value="ECO:0007669"/>
    <property type="project" value="UniProtKB-SubCell"/>
</dbReference>
<evidence type="ECO:0000313" key="17">
    <source>
        <dbReference type="EMBL" id="TVY14348.1"/>
    </source>
</evidence>
<evidence type="ECO:0000256" key="3">
    <source>
        <dbReference type="ARBA" id="ARBA00016584"/>
    </source>
</evidence>
<reference evidence="17 18" key="1">
    <citation type="submission" date="2018-05" db="EMBL/GenBank/DDBJ databases">
        <title>Whole genome sequencing for identification of molecular markers to develop diagnostic detection tools for the regulated plant pathogen Lachnellula willkommii.</title>
        <authorList>
            <person name="Giroux E."/>
            <person name="Bilodeau G."/>
        </authorList>
    </citation>
    <scope>NUCLEOTIDE SEQUENCE [LARGE SCALE GENOMIC DNA]</scope>
    <source>
        <strain evidence="17 18">CBS 203.66</strain>
    </source>
</reference>
<feature type="compositionally biased region" description="Gly residues" evidence="14">
    <location>
        <begin position="205"/>
        <end position="217"/>
    </location>
</feature>
<dbReference type="OrthoDB" id="20303at2759"/>
<feature type="chain" id="PRO_5035763673" description="Store-operated calcium entry-associated regulatory factor" evidence="16">
    <location>
        <begin position="24"/>
        <end position="321"/>
    </location>
</feature>
<dbReference type="GO" id="GO:2001256">
    <property type="term" value="P:regulation of store-operated calcium entry"/>
    <property type="evidence" value="ECO:0007669"/>
    <property type="project" value="InterPro"/>
</dbReference>
<gene>
    <name evidence="17" type="primary">Saraf</name>
    <name evidence="17" type="ORF">LARI1_G006988</name>
</gene>
<keyword evidence="10 15" id="KW-1133">Transmembrane helix</keyword>
<proteinExistence type="inferred from homology"/>
<dbReference type="InterPro" id="IPR009567">
    <property type="entry name" value="SARAF"/>
</dbReference>
<protein>
    <recommendedName>
        <fullName evidence="3">Store-operated calcium entry-associated regulatory factor</fullName>
    </recommendedName>
    <alternativeName>
        <fullName evidence="13">Transmembrane protein 66</fullName>
    </alternativeName>
</protein>
<evidence type="ECO:0000256" key="15">
    <source>
        <dbReference type="SAM" id="Phobius"/>
    </source>
</evidence>
<dbReference type="PANTHER" id="PTHR15929:SF0">
    <property type="entry name" value="STORE-OPERATED CALCIUM ENTRY-ASSOCIATED REGULATORY FACTOR"/>
    <property type="match status" value="1"/>
</dbReference>
<feature type="compositionally biased region" description="Low complexity" evidence="14">
    <location>
        <begin position="248"/>
        <end position="263"/>
    </location>
</feature>
<sequence>MQLLTFLYPTLFALLLTPSPISAAAAGKVPKNAILLSNVKSLTLRENAKTSHRRVSAIPQLTCKGPACAHHRIEIMRCTNAGADYNTEDIQWSCSASVPADFKLGSTDVICEGYSSPDDDYVLKGSCGVEYRLLYTEAGEEKYGGESGGWFGGGGGKGKEEGEGWTIDGIIFTVLFVAVLLWICWALYTGVRDAPAPGAGRAPRRGGGGGWGGGGGADDPYDPPPPYPGKRSGSAEQQQGWRPGFWSGSAAGAAAGYMAGRAGNQRQPEVPQGGGGWFGGGGGRNSGGGSGWGGGGPSRSGSSSSSSARHESTGFGSTSRR</sequence>
<evidence type="ECO:0000256" key="12">
    <source>
        <dbReference type="ARBA" id="ARBA00023136"/>
    </source>
</evidence>
<dbReference type="Proteomes" id="UP000469559">
    <property type="component" value="Unassembled WGS sequence"/>
</dbReference>
<feature type="region of interest" description="Disordered" evidence="14">
    <location>
        <begin position="196"/>
        <end position="321"/>
    </location>
</feature>
<dbReference type="GO" id="GO:0006816">
    <property type="term" value="P:calcium ion transport"/>
    <property type="evidence" value="ECO:0007669"/>
    <property type="project" value="UniProtKB-KW"/>
</dbReference>
<feature type="compositionally biased region" description="Gly residues" evidence="14">
    <location>
        <begin position="272"/>
        <end position="298"/>
    </location>
</feature>
<dbReference type="Pfam" id="PF06682">
    <property type="entry name" value="SARAF"/>
    <property type="match status" value="1"/>
</dbReference>
<evidence type="ECO:0000256" key="1">
    <source>
        <dbReference type="ARBA" id="ARBA00004115"/>
    </source>
</evidence>
<evidence type="ECO:0000256" key="14">
    <source>
        <dbReference type="SAM" id="MobiDB-lite"/>
    </source>
</evidence>
<evidence type="ECO:0000256" key="5">
    <source>
        <dbReference type="ARBA" id="ARBA00022568"/>
    </source>
</evidence>
<evidence type="ECO:0000256" key="2">
    <source>
        <dbReference type="ARBA" id="ARBA00006833"/>
    </source>
</evidence>
<evidence type="ECO:0000256" key="7">
    <source>
        <dbReference type="ARBA" id="ARBA00022729"/>
    </source>
</evidence>
<evidence type="ECO:0000256" key="13">
    <source>
        <dbReference type="ARBA" id="ARBA00031116"/>
    </source>
</evidence>
<keyword evidence="12 15" id="KW-0472">Membrane</keyword>
<dbReference type="PANTHER" id="PTHR15929">
    <property type="entry name" value="STORE-OPERATED CALCIUM ENTRY-ASSOCIATED REGULATORY FACTOR"/>
    <property type="match status" value="1"/>
</dbReference>
<accession>A0A8T9B369</accession>
<organism evidence="17 18">
    <name type="scientific">Lachnellula arida</name>
    <dbReference type="NCBI Taxonomy" id="1316785"/>
    <lineage>
        <taxon>Eukaryota</taxon>
        <taxon>Fungi</taxon>
        <taxon>Dikarya</taxon>
        <taxon>Ascomycota</taxon>
        <taxon>Pezizomycotina</taxon>
        <taxon>Leotiomycetes</taxon>
        <taxon>Helotiales</taxon>
        <taxon>Lachnaceae</taxon>
        <taxon>Lachnellula</taxon>
    </lineage>
</organism>
<feature type="transmembrane region" description="Helical" evidence="15">
    <location>
        <begin position="169"/>
        <end position="188"/>
    </location>
</feature>
<evidence type="ECO:0000256" key="4">
    <source>
        <dbReference type="ARBA" id="ARBA00022448"/>
    </source>
</evidence>
<evidence type="ECO:0000256" key="16">
    <source>
        <dbReference type="SAM" id="SignalP"/>
    </source>
</evidence>
<evidence type="ECO:0000256" key="8">
    <source>
        <dbReference type="ARBA" id="ARBA00022824"/>
    </source>
</evidence>
<keyword evidence="18" id="KW-1185">Reference proteome</keyword>
<keyword evidence="8" id="KW-0256">Endoplasmic reticulum</keyword>
<keyword evidence="11" id="KW-0406">Ion transport</keyword>
<evidence type="ECO:0000256" key="6">
    <source>
        <dbReference type="ARBA" id="ARBA00022692"/>
    </source>
</evidence>
<dbReference type="EMBL" id="QGMF01000708">
    <property type="protein sequence ID" value="TVY14348.1"/>
    <property type="molecule type" value="Genomic_DNA"/>
</dbReference>
<comment type="subcellular location">
    <subcellularLocation>
        <location evidence="1">Endoplasmic reticulum membrane</location>
        <topology evidence="1">Single-pass type I membrane protein</topology>
    </subcellularLocation>
</comment>
<evidence type="ECO:0000256" key="9">
    <source>
        <dbReference type="ARBA" id="ARBA00022837"/>
    </source>
</evidence>
<evidence type="ECO:0000256" key="10">
    <source>
        <dbReference type="ARBA" id="ARBA00022989"/>
    </source>
</evidence>
<name>A0A8T9B369_9HELO</name>
<evidence type="ECO:0000256" key="11">
    <source>
        <dbReference type="ARBA" id="ARBA00023065"/>
    </source>
</evidence>
<evidence type="ECO:0000313" key="18">
    <source>
        <dbReference type="Proteomes" id="UP000469559"/>
    </source>
</evidence>
<keyword evidence="7 16" id="KW-0732">Signal</keyword>
<dbReference type="AlphaFoldDB" id="A0A8T9B369"/>
<keyword evidence="5" id="KW-0109">Calcium transport</keyword>
<keyword evidence="4" id="KW-0813">Transport</keyword>
<feature type="signal peptide" evidence="16">
    <location>
        <begin position="1"/>
        <end position="23"/>
    </location>
</feature>
<comment type="similarity">
    <text evidence="2">Belongs to the SARAF family.</text>
</comment>
<comment type="caution">
    <text evidence="17">The sequence shown here is derived from an EMBL/GenBank/DDBJ whole genome shotgun (WGS) entry which is preliminary data.</text>
</comment>
<keyword evidence="6 15" id="KW-0812">Transmembrane</keyword>
<keyword evidence="9" id="KW-0106">Calcium</keyword>